<feature type="transmembrane region" description="Helical" evidence="1">
    <location>
        <begin position="65"/>
        <end position="89"/>
    </location>
</feature>
<keyword evidence="1" id="KW-1133">Transmembrane helix</keyword>
<keyword evidence="1" id="KW-0812">Transmembrane</keyword>
<reference evidence="6" key="1">
    <citation type="submission" date="2017-04" db="EMBL/GenBank/DDBJ databases">
        <title>Function of individual gut microbiota members based on whole genome sequencing of pure cultures obtained from chicken caecum.</title>
        <authorList>
            <person name="Medvecky M."/>
            <person name="Cejkova D."/>
            <person name="Polansky O."/>
            <person name="Karasova D."/>
            <person name="Kubasova T."/>
            <person name="Cizek A."/>
            <person name="Rychlik I."/>
        </authorList>
    </citation>
    <scope>NUCLEOTIDE SEQUENCE [LARGE SCALE GENOMIC DNA]</scope>
    <source>
        <strain evidence="6">An144</strain>
    </source>
</reference>
<dbReference type="Proteomes" id="UP001290582">
    <property type="component" value="Unassembled WGS sequence"/>
</dbReference>
<feature type="transmembrane region" description="Helical" evidence="1">
    <location>
        <begin position="182"/>
        <end position="198"/>
    </location>
</feature>
<reference evidence="5" key="2">
    <citation type="journal article" date="2018" name="BMC Genomics">
        <title>Whole genome sequencing and function prediction of 133 gut anaerobes isolated from chicken caecum in pure cultures.</title>
        <authorList>
            <person name="Medvecky M."/>
            <person name="Cejkova D."/>
            <person name="Polansky O."/>
            <person name="Karasova D."/>
            <person name="Kubasova T."/>
            <person name="Cizek A."/>
            <person name="Rychlik I."/>
        </authorList>
    </citation>
    <scope>NUCLEOTIDE SEQUENCE</scope>
    <source>
        <strain evidence="5">An144</strain>
    </source>
</reference>
<dbReference type="Proteomes" id="UP000196074">
    <property type="component" value="Unassembled WGS sequence"/>
</dbReference>
<evidence type="ECO:0000313" key="5">
    <source>
        <dbReference type="EMBL" id="OUQ11857.1"/>
    </source>
</evidence>
<sequence>MRKILKGYTFIAFIIVAFNVYECIFQKVSMKSGIIFIIEGLLGIILIYAPFLFKKWFKISFPNELIFMYWFFILISVFLGTCLHLISYFKYYDKLLHFSSPIVLTFLGYGILTYFLEKSRSQYPSIWFFMIFGFAFAQMCGVLWEFWEFLCDQFLGLNLQRYLFHGQPLIGRKALLDTMGDLFVNTCGSLIASVYAYLRAKKTSIQYFKNFKIHIH</sequence>
<keyword evidence="1" id="KW-0472">Membrane</keyword>
<dbReference type="RefSeq" id="WP_016252154.1">
    <property type="nucleotide sequence ID" value="NZ_CP010060.1"/>
</dbReference>
<evidence type="ECO:0008006" key="8">
    <source>
        <dbReference type="Google" id="ProtNLM"/>
    </source>
</evidence>
<evidence type="ECO:0000313" key="6">
    <source>
        <dbReference type="Proteomes" id="UP000196074"/>
    </source>
</evidence>
<reference evidence="3" key="5">
    <citation type="submission" date="2023-12" db="EMBL/GenBank/DDBJ databases">
        <title>Molecular genomic analyses of Enterococcus cecorum from sepsis oubreaks in broilers.</title>
        <authorList>
            <person name="Rhoads D."/>
            <person name="Alrubaye A."/>
        </authorList>
    </citation>
    <scope>NUCLEOTIDE SEQUENCE</scope>
    <source>
        <strain evidence="3">1755</strain>
    </source>
</reference>
<dbReference type="EMBL" id="JABAFV010000001">
    <property type="protein sequence ID" value="NME48771.1"/>
    <property type="molecule type" value="Genomic_DNA"/>
</dbReference>
<feature type="transmembrane region" description="Helical" evidence="1">
    <location>
        <begin position="127"/>
        <end position="147"/>
    </location>
</feature>
<evidence type="ECO:0000256" key="1">
    <source>
        <dbReference type="SAM" id="Phobius"/>
    </source>
</evidence>
<reference evidence="2" key="4">
    <citation type="submission" date="2023-03" db="EMBL/GenBank/DDBJ databases">
        <authorList>
            <person name="Shen W."/>
            <person name="Cai J."/>
        </authorList>
    </citation>
    <scope>NUCLEOTIDE SEQUENCE</scope>
    <source>
        <strain evidence="2">B245-2</strain>
    </source>
</reference>
<protein>
    <recommendedName>
        <fullName evidence="8">Membrane-spanning protein</fullName>
    </recommendedName>
</protein>
<dbReference type="Proteomes" id="UP001255696">
    <property type="component" value="Unassembled WGS sequence"/>
</dbReference>
<gene>
    <name evidence="5" type="ORF">B5E88_00545</name>
    <name evidence="4" type="ORF">HF857_00590</name>
    <name evidence="2" type="ORF">P7H47_01555</name>
    <name evidence="3" type="ORF">U1294_03030</name>
</gene>
<evidence type="ECO:0000313" key="2">
    <source>
        <dbReference type="EMBL" id="MDT2795960.1"/>
    </source>
</evidence>
<evidence type="ECO:0000313" key="4">
    <source>
        <dbReference type="EMBL" id="NME48771.1"/>
    </source>
</evidence>
<feature type="transmembrane region" description="Helical" evidence="1">
    <location>
        <begin position="7"/>
        <end position="28"/>
    </location>
</feature>
<dbReference type="Pfam" id="PF09997">
    <property type="entry name" value="DUF2238"/>
    <property type="match status" value="1"/>
</dbReference>
<organism evidence="5 6">
    <name type="scientific">Enterococcus cecorum</name>
    <dbReference type="NCBI Taxonomy" id="44008"/>
    <lineage>
        <taxon>Bacteria</taxon>
        <taxon>Bacillati</taxon>
        <taxon>Bacillota</taxon>
        <taxon>Bacilli</taxon>
        <taxon>Lactobacillales</taxon>
        <taxon>Enterococcaceae</taxon>
        <taxon>Enterococcus</taxon>
    </lineage>
</organism>
<feature type="transmembrane region" description="Helical" evidence="1">
    <location>
        <begin position="95"/>
        <end position="115"/>
    </location>
</feature>
<feature type="transmembrane region" description="Helical" evidence="1">
    <location>
        <begin position="34"/>
        <end position="53"/>
    </location>
</feature>
<accession>A0A1Y4R2T3</accession>
<dbReference type="Proteomes" id="UP000588071">
    <property type="component" value="Unassembled WGS sequence"/>
</dbReference>
<proteinExistence type="predicted"/>
<dbReference type="InterPro" id="IPR014509">
    <property type="entry name" value="YjdF-like"/>
</dbReference>
<reference evidence="4 7" key="3">
    <citation type="submission" date="2020-04" db="EMBL/GenBank/DDBJ databases">
        <authorList>
            <person name="Hitch T.C.A."/>
            <person name="Wylensek D."/>
            <person name="Clavel T."/>
        </authorList>
    </citation>
    <scope>NUCLEOTIDE SEQUENCE [LARGE SCALE GENOMIC DNA]</scope>
    <source>
        <strain evidence="4 7">WCA-380-WT-3C</strain>
    </source>
</reference>
<dbReference type="GeneID" id="60871658"/>
<comment type="caution">
    <text evidence="5">The sequence shown here is derived from an EMBL/GenBank/DDBJ whole genome shotgun (WGS) entry which is preliminary data.</text>
</comment>
<dbReference type="EMBL" id="NFLC01000001">
    <property type="protein sequence ID" value="OUQ11857.1"/>
    <property type="molecule type" value="Genomic_DNA"/>
</dbReference>
<dbReference type="EMBL" id="JARQBI010000003">
    <property type="protein sequence ID" value="MDT2795960.1"/>
    <property type="molecule type" value="Genomic_DNA"/>
</dbReference>
<dbReference type="AlphaFoldDB" id="A0A1Y4R2T3"/>
<name>A0A1Y4R2T3_9ENTE</name>
<evidence type="ECO:0000313" key="3">
    <source>
        <dbReference type="EMBL" id="MDZ5597200.1"/>
    </source>
</evidence>
<dbReference type="EMBL" id="JAXOGL010000003">
    <property type="protein sequence ID" value="MDZ5597200.1"/>
    <property type="molecule type" value="Genomic_DNA"/>
</dbReference>
<evidence type="ECO:0000313" key="7">
    <source>
        <dbReference type="Proteomes" id="UP000588071"/>
    </source>
</evidence>